<name>A0A4S3M2V9_9FLAO</name>
<evidence type="ECO:0000313" key="1">
    <source>
        <dbReference type="EMBL" id="THD69210.1"/>
    </source>
</evidence>
<accession>A0A4S3M2V9</accession>
<reference evidence="1 2" key="1">
    <citation type="submission" date="2019-04" db="EMBL/GenBank/DDBJ databases">
        <title>Draft genome sequence of Robertkochia marina CC-AMO-30D.</title>
        <authorList>
            <person name="Hameed A."/>
            <person name="Lin S.-Y."/>
            <person name="Shahina M."/>
            <person name="Lai W.-A."/>
            <person name="Young C.-C."/>
        </authorList>
    </citation>
    <scope>NUCLEOTIDE SEQUENCE [LARGE SCALE GENOMIC DNA]</scope>
    <source>
        <strain evidence="1 2">CC-AMO-30D</strain>
    </source>
</reference>
<dbReference type="SUPFAM" id="SSF158446">
    <property type="entry name" value="IVS-encoded protein-like"/>
    <property type="match status" value="1"/>
</dbReference>
<keyword evidence="2" id="KW-1185">Reference proteome</keyword>
<proteinExistence type="predicted"/>
<dbReference type="Gene3D" id="1.20.1440.60">
    <property type="entry name" value="23S rRNA-intervening sequence"/>
    <property type="match status" value="1"/>
</dbReference>
<dbReference type="PANTHER" id="PTHR38471:SF2">
    <property type="entry name" value="FOUR HELIX BUNDLE PROTEIN"/>
    <property type="match status" value="1"/>
</dbReference>
<dbReference type="OrthoDB" id="9811959at2"/>
<dbReference type="NCBIfam" id="TIGR02436">
    <property type="entry name" value="four helix bundle protein"/>
    <property type="match status" value="1"/>
</dbReference>
<protein>
    <submittedName>
        <fullName evidence="1">Four helix bundle protein</fullName>
    </submittedName>
</protein>
<dbReference type="AlphaFoldDB" id="A0A4S3M2V9"/>
<dbReference type="Proteomes" id="UP000305939">
    <property type="component" value="Unassembled WGS sequence"/>
</dbReference>
<dbReference type="PANTHER" id="PTHR38471">
    <property type="entry name" value="FOUR HELIX BUNDLE PROTEIN"/>
    <property type="match status" value="1"/>
</dbReference>
<dbReference type="EMBL" id="SSMC01000001">
    <property type="protein sequence ID" value="THD69210.1"/>
    <property type="molecule type" value="Genomic_DNA"/>
</dbReference>
<comment type="caution">
    <text evidence="1">The sequence shown here is derived from an EMBL/GenBank/DDBJ whole genome shotgun (WGS) entry which is preliminary data.</text>
</comment>
<organism evidence="1 2">
    <name type="scientific">Robertkochia marina</name>
    <dbReference type="NCBI Taxonomy" id="1227945"/>
    <lineage>
        <taxon>Bacteria</taxon>
        <taxon>Pseudomonadati</taxon>
        <taxon>Bacteroidota</taxon>
        <taxon>Flavobacteriia</taxon>
        <taxon>Flavobacteriales</taxon>
        <taxon>Flavobacteriaceae</taxon>
        <taxon>Robertkochia</taxon>
    </lineage>
</organism>
<dbReference type="InterPro" id="IPR036583">
    <property type="entry name" value="23S_rRNA_IVS_sf"/>
</dbReference>
<gene>
    <name evidence="1" type="ORF">E7Z59_02440</name>
</gene>
<dbReference type="InterPro" id="IPR012657">
    <property type="entry name" value="23S_rRNA-intervening_sequence"/>
</dbReference>
<dbReference type="Pfam" id="PF05635">
    <property type="entry name" value="23S_rRNA_IVP"/>
    <property type="match status" value="1"/>
</dbReference>
<dbReference type="RefSeq" id="WP_136334700.1">
    <property type="nucleotide sequence ID" value="NZ_QXMP01000001.1"/>
</dbReference>
<evidence type="ECO:0000313" key="2">
    <source>
        <dbReference type="Proteomes" id="UP000305939"/>
    </source>
</evidence>
<sequence>MFIFEKLEVYNKAKSFNLSLRKYSKRLSNDPFILDQLNRGSFSILLNISEGSGRITPRYQAHFYTIARGSTLECASILDYLKDADTIEDSFLNSRFKELDEISRMLFAMIRTNRIKHKDGSHKAEWG</sequence>